<dbReference type="CDD" id="cd02440">
    <property type="entry name" value="AdoMet_MTases"/>
    <property type="match status" value="1"/>
</dbReference>
<organism evidence="2 3">
    <name type="scientific">SAR86 cluster bacterium</name>
    <dbReference type="NCBI Taxonomy" id="2030880"/>
    <lineage>
        <taxon>Bacteria</taxon>
        <taxon>Pseudomonadati</taxon>
        <taxon>Pseudomonadota</taxon>
        <taxon>Gammaproteobacteria</taxon>
        <taxon>SAR86 cluster</taxon>
    </lineage>
</organism>
<reference evidence="3" key="1">
    <citation type="submission" date="2017-08" db="EMBL/GenBank/DDBJ databases">
        <title>A dynamic microbial community with high functional redundancy inhabits the cold, oxic subseafloor aquifer.</title>
        <authorList>
            <person name="Tully B.J."/>
            <person name="Wheat C.G."/>
            <person name="Glazer B.T."/>
            <person name="Huber J.A."/>
        </authorList>
    </citation>
    <scope>NUCLEOTIDE SEQUENCE [LARGE SCALE GENOMIC DNA]</scope>
</reference>
<feature type="domain" description="Methyltransferase type 11" evidence="1">
    <location>
        <begin position="113"/>
        <end position="160"/>
    </location>
</feature>
<dbReference type="Pfam" id="PF08241">
    <property type="entry name" value="Methyltransf_11"/>
    <property type="match status" value="1"/>
</dbReference>
<evidence type="ECO:0000313" key="3">
    <source>
        <dbReference type="Proteomes" id="UP000218767"/>
    </source>
</evidence>
<evidence type="ECO:0000313" key="2">
    <source>
        <dbReference type="EMBL" id="PCI74784.1"/>
    </source>
</evidence>
<gene>
    <name evidence="2" type="ORF">COB20_14505</name>
</gene>
<dbReference type="GO" id="GO:0032259">
    <property type="term" value="P:methylation"/>
    <property type="evidence" value="ECO:0007669"/>
    <property type="project" value="UniProtKB-KW"/>
</dbReference>
<protein>
    <submittedName>
        <fullName evidence="2">SAM-dependent methyltransferase</fullName>
    </submittedName>
</protein>
<comment type="caution">
    <text evidence="2">The sequence shown here is derived from an EMBL/GenBank/DDBJ whole genome shotgun (WGS) entry which is preliminary data.</text>
</comment>
<evidence type="ECO:0000259" key="1">
    <source>
        <dbReference type="Pfam" id="PF08241"/>
    </source>
</evidence>
<proteinExistence type="predicted"/>
<dbReference type="InterPro" id="IPR050508">
    <property type="entry name" value="Methyltransf_Superfamily"/>
</dbReference>
<dbReference type="Gene3D" id="3.40.50.150">
    <property type="entry name" value="Vaccinia Virus protein VP39"/>
    <property type="match status" value="1"/>
</dbReference>
<dbReference type="InterPro" id="IPR029063">
    <property type="entry name" value="SAM-dependent_MTases_sf"/>
</dbReference>
<name>A0A2A4WX21_9GAMM</name>
<dbReference type="PANTHER" id="PTHR42912:SF93">
    <property type="entry name" value="N6-ADENOSINE-METHYLTRANSFERASE TMT1A"/>
    <property type="match status" value="1"/>
</dbReference>
<dbReference type="GO" id="GO:0008757">
    <property type="term" value="F:S-adenosylmethionine-dependent methyltransferase activity"/>
    <property type="evidence" value="ECO:0007669"/>
    <property type="project" value="InterPro"/>
</dbReference>
<keyword evidence="2" id="KW-0808">Transferase</keyword>
<dbReference type="EMBL" id="NVUL01000093">
    <property type="protein sequence ID" value="PCI74784.1"/>
    <property type="molecule type" value="Genomic_DNA"/>
</dbReference>
<dbReference type="SUPFAM" id="SSF53335">
    <property type="entry name" value="S-adenosyl-L-methionine-dependent methyltransferases"/>
    <property type="match status" value="1"/>
</dbReference>
<keyword evidence="2" id="KW-0489">Methyltransferase</keyword>
<dbReference type="AlphaFoldDB" id="A0A2A4WX21"/>
<sequence length="284" mass="32375">MFKLCCLRIDQCRITQDEQMNLLSKHETRRRLLRGMPDVDMLSSQVAHWFQSPQGEAVLRAEKEAIHAALEKLFGYHILQLGFSEEHSLIEQSPVGHKIIFSPSFRVGSARAVASNEELPLSSDSVDVVVIHHALDFAANSHRVLREATRVLRPGGHMLIVGFNPYSYWGFWKLFKRKKNIPWRGKFISKGRVSDWLKLLDLHIDSISYGLHFMPVRISKLLNRAESLENLGNKLHSPLGGAYYIHCIKQAMPVTPILPKWRSLPARPSVIPAAENVRAKIKLH</sequence>
<accession>A0A2A4WX21</accession>
<dbReference type="InterPro" id="IPR013216">
    <property type="entry name" value="Methyltransf_11"/>
</dbReference>
<dbReference type="PANTHER" id="PTHR42912">
    <property type="entry name" value="METHYLTRANSFERASE"/>
    <property type="match status" value="1"/>
</dbReference>
<dbReference type="Proteomes" id="UP000218767">
    <property type="component" value="Unassembled WGS sequence"/>
</dbReference>